<name>A0A7J9ES00_9ROSI</name>
<sequence length="22" mass="2191">MEALNPVMGIANLVGLASAYGV</sequence>
<reference evidence="1 2" key="1">
    <citation type="journal article" date="2019" name="Genome Biol. Evol.">
        <title>Insights into the evolution of the New World diploid cottons (Gossypium, subgenus Houzingenia) based on genome sequencing.</title>
        <authorList>
            <person name="Grover C.E."/>
            <person name="Arick M.A. 2nd"/>
            <person name="Thrash A."/>
            <person name="Conover J.L."/>
            <person name="Sanders W.S."/>
            <person name="Peterson D.G."/>
            <person name="Frelichowski J.E."/>
            <person name="Scheffler J.A."/>
            <person name="Scheffler B.E."/>
            <person name="Wendel J.F."/>
        </authorList>
    </citation>
    <scope>NUCLEOTIDE SEQUENCE [LARGE SCALE GENOMIC DNA]</scope>
    <source>
        <strain evidence="1">8</strain>
        <tissue evidence="1">Leaf</tissue>
    </source>
</reference>
<evidence type="ECO:0000313" key="2">
    <source>
        <dbReference type="Proteomes" id="UP000593568"/>
    </source>
</evidence>
<organism evidence="1 2">
    <name type="scientific">Gossypium trilobum</name>
    <dbReference type="NCBI Taxonomy" id="34281"/>
    <lineage>
        <taxon>Eukaryota</taxon>
        <taxon>Viridiplantae</taxon>
        <taxon>Streptophyta</taxon>
        <taxon>Embryophyta</taxon>
        <taxon>Tracheophyta</taxon>
        <taxon>Spermatophyta</taxon>
        <taxon>Magnoliopsida</taxon>
        <taxon>eudicotyledons</taxon>
        <taxon>Gunneridae</taxon>
        <taxon>Pentapetalae</taxon>
        <taxon>rosids</taxon>
        <taxon>malvids</taxon>
        <taxon>Malvales</taxon>
        <taxon>Malvaceae</taxon>
        <taxon>Malvoideae</taxon>
        <taxon>Gossypium</taxon>
    </lineage>
</organism>
<feature type="non-terminal residue" evidence="1">
    <location>
        <position position="22"/>
    </location>
</feature>
<accession>A0A7J9ES00</accession>
<evidence type="ECO:0000313" key="1">
    <source>
        <dbReference type="EMBL" id="MBA0775797.1"/>
    </source>
</evidence>
<keyword evidence="2" id="KW-1185">Reference proteome</keyword>
<comment type="caution">
    <text evidence="1">The sequence shown here is derived from an EMBL/GenBank/DDBJ whole genome shotgun (WGS) entry which is preliminary data.</text>
</comment>
<dbReference type="EMBL" id="JABEZW010000009">
    <property type="protein sequence ID" value="MBA0775797.1"/>
    <property type="molecule type" value="Genomic_DNA"/>
</dbReference>
<gene>
    <name evidence="1" type="ORF">Gotri_010904</name>
</gene>
<dbReference type="Proteomes" id="UP000593568">
    <property type="component" value="Unassembled WGS sequence"/>
</dbReference>
<proteinExistence type="predicted"/>
<dbReference type="AlphaFoldDB" id="A0A7J9ES00"/>
<protein>
    <submittedName>
        <fullName evidence="1">Uncharacterized protein</fullName>
    </submittedName>
</protein>